<sequence length="504" mass="55834">MSTISQEYLLEFTSEYGIAEDLHPDLPSLEERIMDFPKGKVDMDLFNLIRAPNPTKVKTGTRPRAAHEVPLLTITTSRVIDMEDPAAATKSSETPSTIEKSPLDFANENPSQQITEGDRTEDQSLEKKVAAIGPLVSKKHRKKGNDKADANAPPKVLRKDHAASCPTKSTVGEKSIASMGLEAGTTFPAPTPQETPADVSDPDPLSSKGAVIAGNPDSEKSTSFTSLARSSGGIYQPRWGVTNNYFLDTPDVCQDVVDHIVLPGYFSELRHLPNDDFLSQYNINLARQVAMGSQLRLRFEQEMRNLNTLLEVEVDMKKATEAKNAELTKELESLSSFKEFKKYEDDKLEKRCAEIDARLDALSIDVDEELYPYMLTAIAGHRWLIRHGLHLTVMKCAQSIELRQAFANVVSAGIAKGVSEGLEYGVKQGEAKLDIAAIEAYEPDADEKYVVALHALKDIKYPLVDQLEKLKDAPLDLIMASLYLESDTREDAPQWIRELRPSSS</sequence>
<evidence type="ECO:0000313" key="3">
    <source>
        <dbReference type="Proteomes" id="UP001151760"/>
    </source>
</evidence>
<evidence type="ECO:0000256" key="1">
    <source>
        <dbReference type="SAM" id="MobiDB-lite"/>
    </source>
</evidence>
<feature type="compositionally biased region" description="Basic and acidic residues" evidence="1">
    <location>
        <begin position="116"/>
        <end position="129"/>
    </location>
</feature>
<protein>
    <recommendedName>
        <fullName evidence="4">Transposase (Putative), gypsy type</fullName>
    </recommendedName>
</protein>
<gene>
    <name evidence="2" type="ORF">Tco_0911586</name>
</gene>
<reference evidence="2" key="2">
    <citation type="submission" date="2022-01" db="EMBL/GenBank/DDBJ databases">
        <authorList>
            <person name="Yamashiro T."/>
            <person name="Shiraishi A."/>
            <person name="Satake H."/>
            <person name="Nakayama K."/>
        </authorList>
    </citation>
    <scope>NUCLEOTIDE SEQUENCE</scope>
</reference>
<feature type="compositionally biased region" description="Polar residues" evidence="1">
    <location>
        <begin position="89"/>
        <end position="99"/>
    </location>
</feature>
<name>A0ABQ5CW63_9ASTR</name>
<dbReference type="EMBL" id="BQNB010014695">
    <property type="protein sequence ID" value="GJT31311.1"/>
    <property type="molecule type" value="Genomic_DNA"/>
</dbReference>
<proteinExistence type="predicted"/>
<keyword evidence="3" id="KW-1185">Reference proteome</keyword>
<organism evidence="2 3">
    <name type="scientific">Tanacetum coccineum</name>
    <dbReference type="NCBI Taxonomy" id="301880"/>
    <lineage>
        <taxon>Eukaryota</taxon>
        <taxon>Viridiplantae</taxon>
        <taxon>Streptophyta</taxon>
        <taxon>Embryophyta</taxon>
        <taxon>Tracheophyta</taxon>
        <taxon>Spermatophyta</taxon>
        <taxon>Magnoliopsida</taxon>
        <taxon>eudicotyledons</taxon>
        <taxon>Gunneridae</taxon>
        <taxon>Pentapetalae</taxon>
        <taxon>asterids</taxon>
        <taxon>campanulids</taxon>
        <taxon>Asterales</taxon>
        <taxon>Asteraceae</taxon>
        <taxon>Asteroideae</taxon>
        <taxon>Anthemideae</taxon>
        <taxon>Anthemidinae</taxon>
        <taxon>Tanacetum</taxon>
    </lineage>
</organism>
<dbReference type="Proteomes" id="UP001151760">
    <property type="component" value="Unassembled WGS sequence"/>
</dbReference>
<reference evidence="2" key="1">
    <citation type="journal article" date="2022" name="Int. J. Mol. Sci.">
        <title>Draft Genome of Tanacetum Coccineum: Genomic Comparison of Closely Related Tanacetum-Family Plants.</title>
        <authorList>
            <person name="Yamashiro T."/>
            <person name="Shiraishi A."/>
            <person name="Nakayama K."/>
            <person name="Satake H."/>
        </authorList>
    </citation>
    <scope>NUCLEOTIDE SEQUENCE</scope>
</reference>
<accession>A0ABQ5CW63</accession>
<comment type="caution">
    <text evidence="2">The sequence shown here is derived from an EMBL/GenBank/DDBJ whole genome shotgun (WGS) entry which is preliminary data.</text>
</comment>
<evidence type="ECO:0008006" key="4">
    <source>
        <dbReference type="Google" id="ProtNLM"/>
    </source>
</evidence>
<feature type="region of interest" description="Disordered" evidence="1">
    <location>
        <begin position="83"/>
        <end position="225"/>
    </location>
</feature>
<evidence type="ECO:0000313" key="2">
    <source>
        <dbReference type="EMBL" id="GJT31311.1"/>
    </source>
</evidence>